<dbReference type="AlphaFoldDB" id="A0A1E3SE19"/>
<dbReference type="CDD" id="cd03802">
    <property type="entry name" value="GT4_AviGT4-like"/>
    <property type="match status" value="1"/>
</dbReference>
<evidence type="ECO:0000313" key="6">
    <source>
        <dbReference type="Proteomes" id="UP000094224"/>
    </source>
</evidence>
<comment type="caution">
    <text evidence="5">The sequence shown here is derived from an EMBL/GenBank/DDBJ whole genome shotgun (WGS) entry which is preliminary data.</text>
</comment>
<dbReference type="GO" id="GO:1901137">
    <property type="term" value="P:carbohydrate derivative biosynthetic process"/>
    <property type="evidence" value="ECO:0007669"/>
    <property type="project" value="UniProtKB-ARBA"/>
</dbReference>
<accession>A0A1E3SE19</accession>
<dbReference type="PANTHER" id="PTHR45947">
    <property type="entry name" value="SULFOQUINOVOSYL TRANSFERASE SQD2"/>
    <property type="match status" value="1"/>
</dbReference>
<feature type="domain" description="Glycosyl transferase family 1" evidence="3">
    <location>
        <begin position="195"/>
        <end position="320"/>
    </location>
</feature>
<evidence type="ECO:0000256" key="2">
    <source>
        <dbReference type="ARBA" id="ARBA00022679"/>
    </source>
</evidence>
<keyword evidence="6" id="KW-1185">Reference proteome</keyword>
<dbReference type="OrthoDB" id="9809227at2"/>
<evidence type="ECO:0000259" key="4">
    <source>
        <dbReference type="Pfam" id="PF13439"/>
    </source>
</evidence>
<evidence type="ECO:0000313" key="5">
    <source>
        <dbReference type="EMBL" id="ODQ99817.1"/>
    </source>
</evidence>
<evidence type="ECO:0000259" key="3">
    <source>
        <dbReference type="Pfam" id="PF00534"/>
    </source>
</evidence>
<reference evidence="6" key="1">
    <citation type="submission" date="2016-09" db="EMBL/GenBank/DDBJ databases">
        <authorList>
            <person name="Greninger A.L."/>
            <person name="Jerome K.R."/>
            <person name="Mcnair B."/>
            <person name="Wallis C."/>
            <person name="Fang F."/>
        </authorList>
    </citation>
    <scope>NUCLEOTIDE SEQUENCE [LARGE SCALE GENOMIC DNA]</scope>
    <source>
        <strain evidence="6">BC1_M4</strain>
    </source>
</reference>
<dbReference type="GO" id="GO:0016757">
    <property type="term" value="F:glycosyltransferase activity"/>
    <property type="evidence" value="ECO:0007669"/>
    <property type="project" value="UniProtKB-KW"/>
</dbReference>
<evidence type="ECO:0000256" key="1">
    <source>
        <dbReference type="ARBA" id="ARBA00022676"/>
    </source>
</evidence>
<keyword evidence="2 5" id="KW-0808">Transferase</keyword>
<dbReference type="GO" id="GO:1903509">
    <property type="term" value="P:liposaccharide metabolic process"/>
    <property type="evidence" value="ECO:0007669"/>
    <property type="project" value="UniProtKB-ARBA"/>
</dbReference>
<name>A0A1E3SE19_9MYCO</name>
<sequence>MNDSLRVALIASSRFAVSQPFAGGLEAHVWHLARALAKLGHRVSLFAAAGSDGDLDCRTLAVRPLGISRIARADVSMPAEGFMADHHAYLTLMLRLAESGRDDFDIVHNHSLHYLPVAMAPMLSIPMLTTVHTPPTPWLESAIDASAGVGTQFAAVSEHTARSWSQSISRITVIPNGIDTRRWPLGPGGGPLVWFGRITAEKAPHLAISAARRAGKPLVLAGPISDTEYFATEVAPRLGADVRYAGHLDQDQLARVVGAAEAALVTPVWDEPYGLVVAEAMCCGTPVVAFARGGIPELVGPESGRLVAGEDVGEMADAIPAAVGLRRSGVREYAIGRCSLEAMLGAYLDVYRRMVDNPSEAKHDRLLRPSSRFWSLGAGGEHLPSPSPTGDGADFAECRCATPVHGGGELTA</sequence>
<dbReference type="EMBL" id="MIHC01000072">
    <property type="protein sequence ID" value="ODQ99817.1"/>
    <property type="molecule type" value="Genomic_DNA"/>
</dbReference>
<dbReference type="Pfam" id="PF13439">
    <property type="entry name" value="Glyco_transf_4"/>
    <property type="match status" value="1"/>
</dbReference>
<dbReference type="InterPro" id="IPR028098">
    <property type="entry name" value="Glyco_trans_4-like_N"/>
</dbReference>
<protein>
    <submittedName>
        <fullName evidence="5">Glycosyl transferase family 1</fullName>
    </submittedName>
</protein>
<dbReference type="GO" id="GO:0008610">
    <property type="term" value="P:lipid biosynthetic process"/>
    <property type="evidence" value="ECO:0007669"/>
    <property type="project" value="UniProtKB-ARBA"/>
</dbReference>
<dbReference type="Gene3D" id="3.40.50.2000">
    <property type="entry name" value="Glycogen Phosphorylase B"/>
    <property type="match status" value="2"/>
</dbReference>
<proteinExistence type="predicted"/>
<dbReference type="RefSeq" id="WP_069402954.1">
    <property type="nucleotide sequence ID" value="NZ_JACKTB010000097.1"/>
</dbReference>
<dbReference type="PANTHER" id="PTHR45947:SF3">
    <property type="entry name" value="SULFOQUINOVOSYL TRANSFERASE SQD2"/>
    <property type="match status" value="1"/>
</dbReference>
<dbReference type="Pfam" id="PF00534">
    <property type="entry name" value="Glycos_transf_1"/>
    <property type="match status" value="1"/>
</dbReference>
<gene>
    <name evidence="5" type="ORF">BHQ21_24950</name>
</gene>
<feature type="domain" description="Glycosyltransferase subfamily 4-like N-terminal" evidence="4">
    <location>
        <begin position="23"/>
        <end position="182"/>
    </location>
</feature>
<dbReference type="SUPFAM" id="SSF53756">
    <property type="entry name" value="UDP-Glycosyltransferase/glycogen phosphorylase"/>
    <property type="match status" value="1"/>
</dbReference>
<organism evidence="5 6">
    <name type="scientific">Mycobacterium sherrisii</name>
    <dbReference type="NCBI Taxonomy" id="243061"/>
    <lineage>
        <taxon>Bacteria</taxon>
        <taxon>Bacillati</taxon>
        <taxon>Actinomycetota</taxon>
        <taxon>Actinomycetes</taxon>
        <taxon>Mycobacteriales</taxon>
        <taxon>Mycobacteriaceae</taxon>
        <taxon>Mycobacterium</taxon>
        <taxon>Mycobacterium simiae complex</taxon>
    </lineage>
</organism>
<keyword evidence="1" id="KW-0328">Glycosyltransferase</keyword>
<dbReference type="InterPro" id="IPR050194">
    <property type="entry name" value="Glycosyltransferase_grp1"/>
</dbReference>
<dbReference type="STRING" id="243061.AWC25_11595"/>
<dbReference type="InterPro" id="IPR001296">
    <property type="entry name" value="Glyco_trans_1"/>
</dbReference>
<dbReference type="Proteomes" id="UP000094224">
    <property type="component" value="Unassembled WGS sequence"/>
</dbReference>